<dbReference type="PRINTS" id="PR01011">
    <property type="entry name" value="GLUTPROXDASE"/>
</dbReference>
<dbReference type="PANTHER" id="PTHR11592:SF132">
    <property type="entry name" value="GLUTATHIONE PEROXIDASE 7, CHLOROPLASTIC-RELATED"/>
    <property type="match status" value="1"/>
</dbReference>
<keyword evidence="6" id="KW-0732">Signal</keyword>
<accession>A0A061RWB6</accession>
<evidence type="ECO:0000259" key="7">
    <source>
        <dbReference type="PROSITE" id="PS51352"/>
    </source>
</evidence>
<dbReference type="PROSITE" id="PS51355">
    <property type="entry name" value="GLUTATHIONE_PEROXID_3"/>
    <property type="match status" value="1"/>
</dbReference>
<dbReference type="PIRSF" id="PIRSF000303">
    <property type="entry name" value="Glutathion_perox"/>
    <property type="match status" value="1"/>
</dbReference>
<sequence>MRLILHLSVSLIFWLSTLSSAENLAGDKWSANHMVQSLHELSARDIAGKELQFDKALQGKVTLVVNVASKCGYTASNYEGFKRLKSRFKDSLEIVAFPCNQFAGQEPDSADQIKAFAESHGFEGLLMEKISVNGPGLMHPVYKFLKEGSRDVSPIEWNFVKFLVRPDGTVHSRFGAQTNPEDLAPHIEALLSVDAEL</sequence>
<dbReference type="InterPro" id="IPR036249">
    <property type="entry name" value="Thioredoxin-like_sf"/>
</dbReference>
<dbReference type="SUPFAM" id="SSF52833">
    <property type="entry name" value="Thioredoxin-like"/>
    <property type="match status" value="1"/>
</dbReference>
<evidence type="ECO:0000256" key="4">
    <source>
        <dbReference type="PIRSR" id="PIRSR000303-1"/>
    </source>
</evidence>
<evidence type="ECO:0000256" key="6">
    <source>
        <dbReference type="SAM" id="SignalP"/>
    </source>
</evidence>
<evidence type="ECO:0000256" key="1">
    <source>
        <dbReference type="ARBA" id="ARBA00006926"/>
    </source>
</evidence>
<gene>
    <name evidence="8" type="ORF">TSPGSL018_18425</name>
</gene>
<proteinExistence type="inferred from homology"/>
<dbReference type="PROSITE" id="PS00763">
    <property type="entry name" value="GLUTATHIONE_PEROXID_2"/>
    <property type="match status" value="1"/>
</dbReference>
<dbReference type="GO" id="GO:0006979">
    <property type="term" value="P:response to oxidative stress"/>
    <property type="evidence" value="ECO:0007669"/>
    <property type="project" value="InterPro"/>
</dbReference>
<dbReference type="PANTHER" id="PTHR11592">
    <property type="entry name" value="GLUTATHIONE PEROXIDASE"/>
    <property type="match status" value="1"/>
</dbReference>
<evidence type="ECO:0000256" key="5">
    <source>
        <dbReference type="RuleBase" id="RU000499"/>
    </source>
</evidence>
<feature type="chain" id="PRO_5030002204" description="Glutathione peroxidase" evidence="6">
    <location>
        <begin position="22"/>
        <end position="197"/>
    </location>
</feature>
<protein>
    <recommendedName>
        <fullName evidence="5">Glutathione peroxidase</fullName>
    </recommendedName>
</protein>
<dbReference type="Pfam" id="PF00255">
    <property type="entry name" value="GSHPx"/>
    <property type="match status" value="1"/>
</dbReference>
<evidence type="ECO:0000313" key="8">
    <source>
        <dbReference type="EMBL" id="JAC77142.1"/>
    </source>
</evidence>
<dbReference type="InterPro" id="IPR000889">
    <property type="entry name" value="Glutathione_peroxidase"/>
</dbReference>
<feature type="active site" evidence="4">
    <location>
        <position position="71"/>
    </location>
</feature>
<feature type="signal peptide" evidence="6">
    <location>
        <begin position="1"/>
        <end position="21"/>
    </location>
</feature>
<keyword evidence="3 5" id="KW-0560">Oxidoreductase</keyword>
<dbReference type="GO" id="GO:0004601">
    <property type="term" value="F:peroxidase activity"/>
    <property type="evidence" value="ECO:0007669"/>
    <property type="project" value="UniProtKB-KW"/>
</dbReference>
<evidence type="ECO:0000256" key="3">
    <source>
        <dbReference type="ARBA" id="ARBA00023002"/>
    </source>
</evidence>
<dbReference type="EMBL" id="GBEZ01008397">
    <property type="protein sequence ID" value="JAC77142.1"/>
    <property type="molecule type" value="Transcribed_RNA"/>
</dbReference>
<dbReference type="InterPro" id="IPR013766">
    <property type="entry name" value="Thioredoxin_domain"/>
</dbReference>
<dbReference type="CDD" id="cd00340">
    <property type="entry name" value="GSH_Peroxidase"/>
    <property type="match status" value="1"/>
</dbReference>
<dbReference type="PROSITE" id="PS51352">
    <property type="entry name" value="THIOREDOXIN_2"/>
    <property type="match status" value="1"/>
</dbReference>
<reference evidence="8" key="1">
    <citation type="submission" date="2014-05" db="EMBL/GenBank/DDBJ databases">
        <title>The transcriptome of the halophilic microalga Tetraselmis sp. GSL018 isolated from the Great Salt Lake, Utah.</title>
        <authorList>
            <person name="Jinkerson R.E."/>
            <person name="D'Adamo S."/>
            <person name="Posewitz M.C."/>
        </authorList>
    </citation>
    <scope>NUCLEOTIDE SEQUENCE</scope>
    <source>
        <strain evidence="8">GSL018</strain>
    </source>
</reference>
<dbReference type="InterPro" id="IPR029760">
    <property type="entry name" value="GPX_CS"/>
</dbReference>
<organism evidence="8">
    <name type="scientific">Tetraselmis sp. GSL018</name>
    <dbReference type="NCBI Taxonomy" id="582737"/>
    <lineage>
        <taxon>Eukaryota</taxon>
        <taxon>Viridiplantae</taxon>
        <taxon>Chlorophyta</taxon>
        <taxon>core chlorophytes</taxon>
        <taxon>Chlorodendrophyceae</taxon>
        <taxon>Chlorodendrales</taxon>
        <taxon>Chlorodendraceae</taxon>
        <taxon>Tetraselmis</taxon>
    </lineage>
</organism>
<keyword evidence="2 5" id="KW-0575">Peroxidase</keyword>
<dbReference type="Gene3D" id="3.40.30.10">
    <property type="entry name" value="Glutaredoxin"/>
    <property type="match status" value="1"/>
</dbReference>
<evidence type="ECO:0000256" key="2">
    <source>
        <dbReference type="ARBA" id="ARBA00022559"/>
    </source>
</evidence>
<name>A0A061RWB6_9CHLO</name>
<comment type="similarity">
    <text evidence="1 5">Belongs to the glutathione peroxidase family.</text>
</comment>
<dbReference type="AlphaFoldDB" id="A0A061RWB6"/>
<feature type="domain" description="Thioredoxin" evidence="7">
    <location>
        <begin position="32"/>
        <end position="192"/>
    </location>
</feature>